<feature type="region of interest" description="Disordered" evidence="1">
    <location>
        <begin position="338"/>
        <end position="362"/>
    </location>
</feature>
<comment type="caution">
    <text evidence="2">The sequence shown here is derived from an EMBL/GenBank/DDBJ whole genome shotgun (WGS) entry which is preliminary data.</text>
</comment>
<dbReference type="EMBL" id="SRLO01001118">
    <property type="protein sequence ID" value="TNN41309.1"/>
    <property type="molecule type" value="Genomic_DNA"/>
</dbReference>
<dbReference type="AlphaFoldDB" id="A0A4Z2FJJ1"/>
<dbReference type="Proteomes" id="UP000314294">
    <property type="component" value="Unassembled WGS sequence"/>
</dbReference>
<evidence type="ECO:0000313" key="2">
    <source>
        <dbReference type="EMBL" id="TNN41309.1"/>
    </source>
</evidence>
<keyword evidence="3" id="KW-1185">Reference proteome</keyword>
<reference evidence="2 3" key="1">
    <citation type="submission" date="2019-03" db="EMBL/GenBank/DDBJ databases">
        <title>First draft genome of Liparis tanakae, snailfish: a comprehensive survey of snailfish specific genes.</title>
        <authorList>
            <person name="Kim W."/>
            <person name="Song I."/>
            <person name="Jeong J.-H."/>
            <person name="Kim D."/>
            <person name="Kim S."/>
            <person name="Ryu S."/>
            <person name="Song J.Y."/>
            <person name="Lee S.K."/>
        </authorList>
    </citation>
    <scope>NUCLEOTIDE SEQUENCE [LARGE SCALE GENOMIC DNA]</scope>
    <source>
        <tissue evidence="2">Muscle</tissue>
    </source>
</reference>
<gene>
    <name evidence="2" type="ORF">EYF80_048512</name>
</gene>
<name>A0A4Z2FJJ1_9TELE</name>
<evidence type="ECO:0000256" key="1">
    <source>
        <dbReference type="SAM" id="MobiDB-lite"/>
    </source>
</evidence>
<protein>
    <submittedName>
        <fullName evidence="2">Uncharacterized protein</fullName>
    </submittedName>
</protein>
<proteinExistence type="predicted"/>
<organism evidence="2 3">
    <name type="scientific">Liparis tanakae</name>
    <name type="common">Tanaka's snailfish</name>
    <dbReference type="NCBI Taxonomy" id="230148"/>
    <lineage>
        <taxon>Eukaryota</taxon>
        <taxon>Metazoa</taxon>
        <taxon>Chordata</taxon>
        <taxon>Craniata</taxon>
        <taxon>Vertebrata</taxon>
        <taxon>Euteleostomi</taxon>
        <taxon>Actinopterygii</taxon>
        <taxon>Neopterygii</taxon>
        <taxon>Teleostei</taxon>
        <taxon>Neoteleostei</taxon>
        <taxon>Acanthomorphata</taxon>
        <taxon>Eupercaria</taxon>
        <taxon>Perciformes</taxon>
        <taxon>Cottioidei</taxon>
        <taxon>Cottales</taxon>
        <taxon>Liparidae</taxon>
        <taxon>Liparis</taxon>
    </lineage>
</organism>
<sequence>MTLRHLLAEGVELRLQVRVLVLVLDRLAGSLVAAAAATLRGPPSLPALLAIQLLEPGAGVVRGGRRVPRPRPFGGLSRAFPSRRERRGAPPLRRGVERLPAAGVLETQLVGEVPNRLGVVRLPRGASCAVVDAAGRVMEVAGQLLRRVRGEFPMVAQPVFKEDRTAHAGPVRRGEPGVLRQVAGVPGGSGAQRAGPVAGVEASVASVEVIVRRQGLGTMVGGEGQSGGGAGPGVLHQPEAELESQELGPEAGVLLQQSQDAALQHHVVDAPLLPRALGRLVVLPPLVPVAFVLFVHGDELALASHAAGRGGALLALDGRAASQQGACQQAAGGQDGHGFICGGQRPSSSSSSSSCTGIPGRL</sequence>
<evidence type="ECO:0000313" key="3">
    <source>
        <dbReference type="Proteomes" id="UP000314294"/>
    </source>
</evidence>
<accession>A0A4Z2FJJ1</accession>